<dbReference type="SMART" id="SM00355">
    <property type="entry name" value="ZnF_C2H2"/>
    <property type="match status" value="1"/>
</dbReference>
<feature type="compositionally biased region" description="Polar residues" evidence="2">
    <location>
        <begin position="115"/>
        <end position="125"/>
    </location>
</feature>
<organism evidence="4 5">
    <name type="scientific">Aspergillus terreus (strain NIH 2624 / FGSC A1156)</name>
    <dbReference type="NCBI Taxonomy" id="341663"/>
    <lineage>
        <taxon>Eukaryota</taxon>
        <taxon>Fungi</taxon>
        <taxon>Dikarya</taxon>
        <taxon>Ascomycota</taxon>
        <taxon>Pezizomycotina</taxon>
        <taxon>Eurotiomycetes</taxon>
        <taxon>Eurotiomycetidae</taxon>
        <taxon>Eurotiales</taxon>
        <taxon>Aspergillaceae</taxon>
        <taxon>Aspergillus</taxon>
        <taxon>Aspergillus subgen. Circumdati</taxon>
    </lineage>
</organism>
<proteinExistence type="predicted"/>
<gene>
    <name evidence="4" type="ORF">ATEG_08578</name>
</gene>
<dbReference type="EMBL" id="CH476606">
    <property type="protein sequence ID" value="EAU30710.1"/>
    <property type="molecule type" value="Genomic_DNA"/>
</dbReference>
<feature type="domain" description="C2H2-type" evidence="3">
    <location>
        <begin position="131"/>
        <end position="156"/>
    </location>
</feature>
<dbReference type="PROSITE" id="PS00028">
    <property type="entry name" value="ZINC_FINGER_C2H2_1"/>
    <property type="match status" value="1"/>
</dbReference>
<dbReference type="GO" id="GO:0008270">
    <property type="term" value="F:zinc ion binding"/>
    <property type="evidence" value="ECO:0007669"/>
    <property type="project" value="UniProtKB-KW"/>
</dbReference>
<reference evidence="5" key="1">
    <citation type="submission" date="2005-09" db="EMBL/GenBank/DDBJ databases">
        <title>Annotation of the Aspergillus terreus NIH2624 genome.</title>
        <authorList>
            <person name="Birren B.W."/>
            <person name="Lander E.S."/>
            <person name="Galagan J.E."/>
            <person name="Nusbaum C."/>
            <person name="Devon K."/>
            <person name="Henn M."/>
            <person name="Ma L.-J."/>
            <person name="Jaffe D.B."/>
            <person name="Butler J."/>
            <person name="Alvarez P."/>
            <person name="Gnerre S."/>
            <person name="Grabherr M."/>
            <person name="Kleber M."/>
            <person name="Mauceli E.W."/>
            <person name="Brockman W."/>
            <person name="Rounsley S."/>
            <person name="Young S.K."/>
            <person name="LaButti K."/>
            <person name="Pushparaj V."/>
            <person name="DeCaprio D."/>
            <person name="Crawford M."/>
            <person name="Koehrsen M."/>
            <person name="Engels R."/>
            <person name="Montgomery P."/>
            <person name="Pearson M."/>
            <person name="Howarth C."/>
            <person name="Larson L."/>
            <person name="Luoma S."/>
            <person name="White J."/>
            <person name="Alvarado L."/>
            <person name="Kodira C.D."/>
            <person name="Zeng Q."/>
            <person name="Oleary S."/>
            <person name="Yandava C."/>
            <person name="Denning D.W."/>
            <person name="Nierman W.C."/>
            <person name="Milne T."/>
            <person name="Madden K."/>
        </authorList>
    </citation>
    <scope>NUCLEOTIDE SEQUENCE [LARGE SCALE GENOMIC DNA]</scope>
    <source>
        <strain evidence="5">NIH 2624 / FGSC A1156</strain>
    </source>
</reference>
<dbReference type="Gene3D" id="3.30.160.60">
    <property type="entry name" value="Classic Zinc Finger"/>
    <property type="match status" value="1"/>
</dbReference>
<evidence type="ECO:0000256" key="1">
    <source>
        <dbReference type="PROSITE-ProRule" id="PRU00042"/>
    </source>
</evidence>
<sequence length="165" mass="18460">MASNTSRSSIDPRDRDAHEAVYSQSAGVCGAFEYPVYPLTLYHDPRHPPFLNVFRGNGDTFGAMNLDAVPNLSLTASAEGAQGTRGSDYIDLTQSSRTLGPKAESHVAPQKRDVNSTVGQQSRNEAAQKTFMCKWDDCHRRFRREAELMRHVKTIHFVAWFVLKS</sequence>
<dbReference type="Proteomes" id="UP000007963">
    <property type="component" value="Unassembled WGS sequence"/>
</dbReference>
<keyword evidence="1" id="KW-0862">Zinc</keyword>
<evidence type="ECO:0000256" key="2">
    <source>
        <dbReference type="SAM" id="MobiDB-lite"/>
    </source>
</evidence>
<dbReference type="HOGENOM" id="CLU_1610408_0_0_1"/>
<dbReference type="PROSITE" id="PS50157">
    <property type="entry name" value="ZINC_FINGER_C2H2_2"/>
    <property type="match status" value="1"/>
</dbReference>
<evidence type="ECO:0000259" key="3">
    <source>
        <dbReference type="PROSITE" id="PS50157"/>
    </source>
</evidence>
<keyword evidence="1" id="KW-0479">Metal-binding</keyword>
<dbReference type="OrthoDB" id="2687452at2759"/>
<accession>Q0CCK6</accession>
<dbReference type="InterPro" id="IPR013087">
    <property type="entry name" value="Znf_C2H2_type"/>
</dbReference>
<dbReference type="VEuPathDB" id="FungiDB:ATEG_08578"/>
<dbReference type="SUPFAM" id="SSF57667">
    <property type="entry name" value="beta-beta-alpha zinc fingers"/>
    <property type="match status" value="1"/>
</dbReference>
<protein>
    <recommendedName>
        <fullName evidence="3">C2H2-type domain-containing protein</fullName>
    </recommendedName>
</protein>
<dbReference type="AlphaFoldDB" id="Q0CCK6"/>
<evidence type="ECO:0000313" key="5">
    <source>
        <dbReference type="Proteomes" id="UP000007963"/>
    </source>
</evidence>
<dbReference type="InterPro" id="IPR036236">
    <property type="entry name" value="Znf_C2H2_sf"/>
</dbReference>
<dbReference type="RefSeq" id="XP_001217164.1">
    <property type="nucleotide sequence ID" value="XM_001217163.1"/>
</dbReference>
<dbReference type="GeneID" id="4323403"/>
<evidence type="ECO:0000313" key="4">
    <source>
        <dbReference type="EMBL" id="EAU30710.1"/>
    </source>
</evidence>
<keyword evidence="1" id="KW-0863">Zinc-finger</keyword>
<name>Q0CCK6_ASPTN</name>
<feature type="region of interest" description="Disordered" evidence="2">
    <location>
        <begin position="98"/>
        <end position="125"/>
    </location>
</feature>